<evidence type="ECO:0008006" key="8">
    <source>
        <dbReference type="Google" id="ProtNLM"/>
    </source>
</evidence>
<evidence type="ECO:0000256" key="1">
    <source>
        <dbReference type="ARBA" id="ARBA00004141"/>
    </source>
</evidence>
<accession>A0A1Y2CM53</accession>
<feature type="transmembrane region" description="Helical" evidence="5">
    <location>
        <begin position="162"/>
        <end position="189"/>
    </location>
</feature>
<dbReference type="OrthoDB" id="3358017at2759"/>
<dbReference type="InterPro" id="IPR007568">
    <property type="entry name" value="RTA1"/>
</dbReference>
<evidence type="ECO:0000256" key="5">
    <source>
        <dbReference type="SAM" id="Phobius"/>
    </source>
</evidence>
<keyword evidence="7" id="KW-1185">Reference proteome</keyword>
<feature type="transmembrane region" description="Helical" evidence="5">
    <location>
        <begin position="70"/>
        <end position="91"/>
    </location>
</feature>
<dbReference type="PANTHER" id="PTHR31465">
    <property type="entry name" value="PROTEIN RTA1-RELATED"/>
    <property type="match status" value="1"/>
</dbReference>
<evidence type="ECO:0000256" key="2">
    <source>
        <dbReference type="ARBA" id="ARBA00022692"/>
    </source>
</evidence>
<dbReference type="GO" id="GO:0016020">
    <property type="term" value="C:membrane"/>
    <property type="evidence" value="ECO:0007669"/>
    <property type="project" value="UniProtKB-SubCell"/>
</dbReference>
<comment type="caution">
    <text evidence="6">The sequence shown here is derived from an EMBL/GenBank/DDBJ whole genome shotgun (WGS) entry which is preliminary data.</text>
</comment>
<dbReference type="EMBL" id="MCGO01000012">
    <property type="protein sequence ID" value="ORY48092.1"/>
    <property type="molecule type" value="Genomic_DNA"/>
</dbReference>
<organism evidence="6 7">
    <name type="scientific">Rhizoclosmatium globosum</name>
    <dbReference type="NCBI Taxonomy" id="329046"/>
    <lineage>
        <taxon>Eukaryota</taxon>
        <taxon>Fungi</taxon>
        <taxon>Fungi incertae sedis</taxon>
        <taxon>Chytridiomycota</taxon>
        <taxon>Chytridiomycota incertae sedis</taxon>
        <taxon>Chytridiomycetes</taxon>
        <taxon>Chytridiales</taxon>
        <taxon>Chytriomycetaceae</taxon>
        <taxon>Rhizoclosmatium</taxon>
    </lineage>
</organism>
<keyword evidence="4 5" id="KW-0472">Membrane</keyword>
<feature type="transmembrane region" description="Helical" evidence="5">
    <location>
        <begin position="131"/>
        <end position="150"/>
    </location>
</feature>
<feature type="transmembrane region" description="Helical" evidence="5">
    <location>
        <begin position="44"/>
        <end position="63"/>
    </location>
</feature>
<dbReference type="Proteomes" id="UP000193642">
    <property type="component" value="Unassembled WGS sequence"/>
</dbReference>
<protein>
    <recommendedName>
        <fullName evidence="8">RTA1-domain-containing protein</fullName>
    </recommendedName>
</protein>
<keyword evidence="3 5" id="KW-1133">Transmembrane helix</keyword>
<comment type="subcellular location">
    <subcellularLocation>
        <location evidence="1">Membrane</location>
        <topology evidence="1">Multi-pass membrane protein</topology>
    </subcellularLocation>
</comment>
<dbReference type="Pfam" id="PF04479">
    <property type="entry name" value="RTA1"/>
    <property type="match status" value="2"/>
</dbReference>
<name>A0A1Y2CM53_9FUNG</name>
<evidence type="ECO:0000256" key="3">
    <source>
        <dbReference type="ARBA" id="ARBA00022989"/>
    </source>
</evidence>
<evidence type="ECO:0000313" key="6">
    <source>
        <dbReference type="EMBL" id="ORY48092.1"/>
    </source>
</evidence>
<dbReference type="PANTHER" id="PTHR31465:SF1">
    <property type="entry name" value="PROTEIN RTA1-RELATED"/>
    <property type="match status" value="1"/>
</dbReference>
<keyword evidence="2 5" id="KW-0812">Transmembrane</keyword>
<proteinExistence type="predicted"/>
<feature type="transmembrane region" description="Helical" evidence="5">
    <location>
        <begin position="103"/>
        <end position="124"/>
    </location>
</feature>
<dbReference type="AlphaFoldDB" id="A0A1Y2CM53"/>
<reference evidence="6 7" key="1">
    <citation type="submission" date="2016-07" db="EMBL/GenBank/DDBJ databases">
        <title>Pervasive Adenine N6-methylation of Active Genes in Fungi.</title>
        <authorList>
            <consortium name="DOE Joint Genome Institute"/>
            <person name="Mondo S.J."/>
            <person name="Dannebaum R.O."/>
            <person name="Kuo R.C."/>
            <person name="Labutti K."/>
            <person name="Haridas S."/>
            <person name="Kuo A."/>
            <person name="Salamov A."/>
            <person name="Ahrendt S.R."/>
            <person name="Lipzen A."/>
            <person name="Sullivan W."/>
            <person name="Andreopoulos W.B."/>
            <person name="Clum A."/>
            <person name="Lindquist E."/>
            <person name="Daum C."/>
            <person name="Ramamoorthy G.K."/>
            <person name="Gryganskyi A."/>
            <person name="Culley D."/>
            <person name="Magnuson J.K."/>
            <person name="James T.Y."/>
            <person name="O'Malley M.A."/>
            <person name="Stajich J.E."/>
            <person name="Spatafora J.W."/>
            <person name="Visel A."/>
            <person name="Grigoriev I.V."/>
        </authorList>
    </citation>
    <scope>NUCLEOTIDE SEQUENCE [LARGE SCALE GENOMIC DNA]</scope>
    <source>
        <strain evidence="6 7">JEL800</strain>
    </source>
</reference>
<gene>
    <name evidence="6" type="ORF">BCR33DRAFT_848147</name>
</gene>
<sequence length="239" mass="26606">MKRRNGKKSIPQISTQTGMNSTYQKLPDGSGTMLSPHTLKNPPYLAPIAAATFCLLSAFHLYLGIRYRTTYMIPLILGCLGELVGYCYRYLSIQLPFDITRFAVQYIAIIVAPILITTSLYTLLEKAFGEVFVGVEVVTLLVQVGGAQMASDQYATKETRDLGVSVLIGGISLQLVSFFCYLGMAGWFYKRAVQLETQYVLPLNSNWKRLFKTLIVSSFAESQAPWLETNSTCTDLTSF</sequence>
<evidence type="ECO:0000256" key="4">
    <source>
        <dbReference type="ARBA" id="ARBA00023136"/>
    </source>
</evidence>
<evidence type="ECO:0000313" key="7">
    <source>
        <dbReference type="Proteomes" id="UP000193642"/>
    </source>
</evidence>